<dbReference type="AlphaFoldDB" id="A0AAV4JQS5"/>
<dbReference type="Proteomes" id="UP000762676">
    <property type="component" value="Unassembled WGS sequence"/>
</dbReference>
<dbReference type="EMBL" id="BMAT01003310">
    <property type="protein sequence ID" value="GFS23292.1"/>
    <property type="molecule type" value="Genomic_DNA"/>
</dbReference>
<reference evidence="1 2" key="1">
    <citation type="journal article" date="2021" name="Elife">
        <title>Chloroplast acquisition without the gene transfer in kleptoplastic sea slugs, Plakobranchus ocellatus.</title>
        <authorList>
            <person name="Maeda T."/>
            <person name="Takahashi S."/>
            <person name="Yoshida T."/>
            <person name="Shimamura S."/>
            <person name="Takaki Y."/>
            <person name="Nagai Y."/>
            <person name="Toyoda A."/>
            <person name="Suzuki Y."/>
            <person name="Arimoto A."/>
            <person name="Ishii H."/>
            <person name="Satoh N."/>
            <person name="Nishiyama T."/>
            <person name="Hasebe M."/>
            <person name="Maruyama T."/>
            <person name="Minagawa J."/>
            <person name="Obokata J."/>
            <person name="Shigenobu S."/>
        </authorList>
    </citation>
    <scope>NUCLEOTIDE SEQUENCE [LARGE SCALE GENOMIC DNA]</scope>
</reference>
<sequence length="101" mass="10796">MESILSIFTSDSAPYLSFSRPTRLELSLSVILTFFLPGPSLAVVETWEATPTDSFTVADVVAARVDVPRTTCVNSFGLISLATLTTTAARACLKVPPLLAF</sequence>
<gene>
    <name evidence="1" type="ORF">ElyMa_001636300</name>
</gene>
<evidence type="ECO:0000313" key="1">
    <source>
        <dbReference type="EMBL" id="GFS23292.1"/>
    </source>
</evidence>
<protein>
    <submittedName>
        <fullName evidence="1">Uncharacterized protein</fullName>
    </submittedName>
</protein>
<organism evidence="1 2">
    <name type="scientific">Elysia marginata</name>
    <dbReference type="NCBI Taxonomy" id="1093978"/>
    <lineage>
        <taxon>Eukaryota</taxon>
        <taxon>Metazoa</taxon>
        <taxon>Spiralia</taxon>
        <taxon>Lophotrochozoa</taxon>
        <taxon>Mollusca</taxon>
        <taxon>Gastropoda</taxon>
        <taxon>Heterobranchia</taxon>
        <taxon>Euthyneura</taxon>
        <taxon>Panpulmonata</taxon>
        <taxon>Sacoglossa</taxon>
        <taxon>Placobranchoidea</taxon>
        <taxon>Plakobranchidae</taxon>
        <taxon>Elysia</taxon>
    </lineage>
</organism>
<proteinExistence type="predicted"/>
<evidence type="ECO:0000313" key="2">
    <source>
        <dbReference type="Proteomes" id="UP000762676"/>
    </source>
</evidence>
<accession>A0AAV4JQS5</accession>
<comment type="caution">
    <text evidence="1">The sequence shown here is derived from an EMBL/GenBank/DDBJ whole genome shotgun (WGS) entry which is preliminary data.</text>
</comment>
<keyword evidence="2" id="KW-1185">Reference proteome</keyword>
<name>A0AAV4JQS5_9GAST</name>